<dbReference type="Gene3D" id="3.40.50.720">
    <property type="entry name" value="NAD(P)-binding Rossmann-like Domain"/>
    <property type="match status" value="1"/>
</dbReference>
<evidence type="ECO:0000256" key="2">
    <source>
        <dbReference type="ARBA" id="ARBA00009233"/>
    </source>
</evidence>
<dbReference type="InterPro" id="IPR036291">
    <property type="entry name" value="NAD(P)-bd_dom_sf"/>
</dbReference>
<dbReference type="RefSeq" id="WP_179642920.1">
    <property type="nucleotide sequence ID" value="NZ_BAAAYY010000001.1"/>
</dbReference>
<comment type="pathway">
    <text evidence="1">Lipid metabolism.</text>
</comment>
<evidence type="ECO:0000256" key="3">
    <source>
        <dbReference type="ARBA" id="ARBA00022516"/>
    </source>
</evidence>
<feature type="binding site" evidence="9">
    <location>
        <begin position="19"/>
        <end position="20"/>
    </location>
    <ligand>
        <name>NAD(+)</name>
        <dbReference type="ChEBI" id="CHEBI:57540"/>
    </ligand>
</feature>
<keyword evidence="6" id="KW-0443">Lipid metabolism</keyword>
<dbReference type="NCBIfam" id="NF005908">
    <property type="entry name" value="PRK07889.1"/>
    <property type="match status" value="1"/>
</dbReference>
<dbReference type="EC" id="1.3.1.9" evidence="8"/>
<feature type="binding site" evidence="9">
    <location>
        <position position="13"/>
    </location>
    <ligand>
        <name>NAD(+)</name>
        <dbReference type="ChEBI" id="CHEBI:57540"/>
    </ligand>
</feature>
<keyword evidence="11" id="KW-1185">Reference proteome</keyword>
<keyword evidence="5 8" id="KW-0560">Oxidoreductase</keyword>
<evidence type="ECO:0000256" key="8">
    <source>
        <dbReference type="PIRNR" id="PIRNR000094"/>
    </source>
</evidence>
<dbReference type="InterPro" id="IPR014358">
    <property type="entry name" value="Enoyl-ACP_Rdtase_NADH"/>
</dbReference>
<evidence type="ECO:0000313" key="10">
    <source>
        <dbReference type="EMBL" id="NYE46888.1"/>
    </source>
</evidence>
<dbReference type="UniPathway" id="UPA00915"/>
<dbReference type="PANTHER" id="PTHR43159:SF2">
    <property type="entry name" value="ENOYL-[ACYL-CARRIER-PROTEIN] REDUCTASE [NADH], CHLOROPLASTIC"/>
    <property type="match status" value="1"/>
</dbReference>
<keyword evidence="8 9" id="KW-0520">NAD</keyword>
<dbReference type="CDD" id="cd05372">
    <property type="entry name" value="ENR_SDR"/>
    <property type="match status" value="1"/>
</dbReference>
<dbReference type="PIRSF" id="PIRSF000094">
    <property type="entry name" value="Enoyl-ACP_rdct"/>
    <property type="match status" value="1"/>
</dbReference>
<dbReference type="AlphaFoldDB" id="A0A852TSG8"/>
<evidence type="ECO:0000256" key="1">
    <source>
        <dbReference type="ARBA" id="ARBA00005189"/>
    </source>
</evidence>
<dbReference type="Pfam" id="PF13561">
    <property type="entry name" value="adh_short_C2"/>
    <property type="match status" value="1"/>
</dbReference>
<feature type="binding site" evidence="9">
    <location>
        <begin position="63"/>
        <end position="64"/>
    </location>
    <ligand>
        <name>NAD(+)</name>
        <dbReference type="ChEBI" id="CHEBI:57540"/>
    </ligand>
</feature>
<dbReference type="SUPFAM" id="SSF51735">
    <property type="entry name" value="NAD(P)-binding Rossmann-fold domains"/>
    <property type="match status" value="1"/>
</dbReference>
<accession>A0A852TSG8</accession>
<dbReference type="InterPro" id="IPR002347">
    <property type="entry name" value="SDR_fam"/>
</dbReference>
<dbReference type="GO" id="GO:0004318">
    <property type="term" value="F:enoyl-[acyl-carrier-protein] reductase (NADH) activity"/>
    <property type="evidence" value="ECO:0007669"/>
    <property type="project" value="UniProtKB-EC"/>
</dbReference>
<protein>
    <recommendedName>
        <fullName evidence="8">Enoyl-[acyl-carrier-protein] reductase [NADH]</fullName>
        <ecNumber evidence="8">1.3.1.9</ecNumber>
    </recommendedName>
</protein>
<evidence type="ECO:0000256" key="6">
    <source>
        <dbReference type="ARBA" id="ARBA00023098"/>
    </source>
</evidence>
<keyword evidence="7 8" id="KW-0275">Fatty acid biosynthesis</keyword>
<evidence type="ECO:0000256" key="7">
    <source>
        <dbReference type="ARBA" id="ARBA00023160"/>
    </source>
</evidence>
<comment type="catalytic activity">
    <reaction evidence="8">
        <text>a 2,3-saturated acyl-[ACP] + NAD(+) = a (2E)-enoyl-[ACP] + NADH + H(+)</text>
        <dbReference type="Rhea" id="RHEA:10240"/>
        <dbReference type="Rhea" id="RHEA-COMP:9925"/>
        <dbReference type="Rhea" id="RHEA-COMP:9926"/>
        <dbReference type="ChEBI" id="CHEBI:15378"/>
        <dbReference type="ChEBI" id="CHEBI:57540"/>
        <dbReference type="ChEBI" id="CHEBI:57945"/>
        <dbReference type="ChEBI" id="CHEBI:78784"/>
        <dbReference type="ChEBI" id="CHEBI:78785"/>
        <dbReference type="EC" id="1.3.1.9"/>
    </reaction>
</comment>
<dbReference type="EMBL" id="JACCCC010000001">
    <property type="protein sequence ID" value="NYE46888.1"/>
    <property type="molecule type" value="Genomic_DNA"/>
</dbReference>
<feature type="binding site" evidence="9">
    <location>
        <position position="161"/>
    </location>
    <ligand>
        <name>NAD(+)</name>
        <dbReference type="ChEBI" id="CHEBI:57540"/>
    </ligand>
</feature>
<dbReference type="PANTHER" id="PTHR43159">
    <property type="entry name" value="ENOYL-[ACYL-CARRIER-PROTEIN] REDUCTASE"/>
    <property type="match status" value="1"/>
</dbReference>
<comment type="caution">
    <text evidence="10">The sequence shown here is derived from an EMBL/GenBank/DDBJ whole genome shotgun (WGS) entry which is preliminary data.</text>
</comment>
<evidence type="ECO:0000256" key="4">
    <source>
        <dbReference type="ARBA" id="ARBA00022832"/>
    </source>
</evidence>
<proteinExistence type="inferred from homology"/>
<keyword evidence="4" id="KW-0276">Fatty acid metabolism</keyword>
<dbReference type="GO" id="GO:0006633">
    <property type="term" value="P:fatty acid biosynthetic process"/>
    <property type="evidence" value="ECO:0007669"/>
    <property type="project" value="UniProtKB-KW"/>
</dbReference>
<sequence>MGILEGKRILVTGVITDSSIAFHVARLCQEQGATVVLTGYGRLSLVERIAKRLPDAPPVLELDVTDDDHLASLADRIGEHVDGIDGVVHSIGFTPQDALGGNFLNTTWEDVATAMHTSTFSLKALSTAVLPLMRDSGGSIVAMDFDNSVSYPIYDWMGVAKSGLASTARYLARYLGEHDIRVNLVSAGPLRTMAARSIPGFDTLADSWPQRAPLGWDTGDPEPAARAVVALLSDWFPATTGEMVHVDGGFHSTGA</sequence>
<evidence type="ECO:0000256" key="9">
    <source>
        <dbReference type="PIRSR" id="PIRSR000094-3"/>
    </source>
</evidence>
<name>A0A852TSG8_9ACTN</name>
<feature type="binding site" evidence="9">
    <location>
        <position position="91"/>
    </location>
    <ligand>
        <name>NAD(+)</name>
        <dbReference type="ChEBI" id="CHEBI:57540"/>
    </ligand>
</feature>
<comment type="similarity">
    <text evidence="2 8">Belongs to the short-chain dehydrogenases/reductases (SDR) family. FabI subfamily.</text>
</comment>
<dbReference type="Proteomes" id="UP000589036">
    <property type="component" value="Unassembled WGS sequence"/>
</dbReference>
<evidence type="ECO:0000256" key="5">
    <source>
        <dbReference type="ARBA" id="ARBA00023002"/>
    </source>
</evidence>
<gene>
    <name evidence="10" type="ORF">HDA32_002008</name>
</gene>
<keyword evidence="3 8" id="KW-0444">Lipid biosynthesis</keyword>
<reference evidence="10 11" key="1">
    <citation type="submission" date="2020-07" db="EMBL/GenBank/DDBJ databases">
        <title>Sequencing the genomes of 1000 actinobacteria strains.</title>
        <authorList>
            <person name="Klenk H.-P."/>
        </authorList>
    </citation>
    <scope>NUCLEOTIDE SEQUENCE [LARGE SCALE GENOMIC DNA]</scope>
    <source>
        <strain evidence="10 11">CXB654</strain>
    </source>
</reference>
<organism evidence="10 11">
    <name type="scientific">Spinactinospora alkalitolerans</name>
    <dbReference type="NCBI Taxonomy" id="687207"/>
    <lineage>
        <taxon>Bacteria</taxon>
        <taxon>Bacillati</taxon>
        <taxon>Actinomycetota</taxon>
        <taxon>Actinomycetes</taxon>
        <taxon>Streptosporangiales</taxon>
        <taxon>Nocardiopsidaceae</taxon>
        <taxon>Spinactinospora</taxon>
    </lineage>
</organism>
<evidence type="ECO:0000313" key="11">
    <source>
        <dbReference type="Proteomes" id="UP000589036"/>
    </source>
</evidence>